<dbReference type="Proteomes" id="UP000007819">
    <property type="component" value="Chromosome A1"/>
</dbReference>
<dbReference type="GeneID" id="100573036"/>
<dbReference type="Pfam" id="PF12999">
    <property type="entry name" value="PRKCSH-like"/>
    <property type="match status" value="1"/>
</dbReference>
<feature type="chain" id="PRO_5035779160" description="Glucosidase II beta subunit N-terminal domain-containing protein" evidence="2">
    <location>
        <begin position="23"/>
        <end position="408"/>
    </location>
</feature>
<dbReference type="InterPro" id="IPR036055">
    <property type="entry name" value="LDL_receptor-like_sf"/>
</dbReference>
<accession>A0A8R2JN51</accession>
<dbReference type="InterPro" id="IPR039794">
    <property type="entry name" value="Gtb1-like"/>
</dbReference>
<dbReference type="PANTHER" id="PTHR12630:SF1">
    <property type="entry name" value="GLUCOSIDASE 2 SUBUNIT BETA"/>
    <property type="match status" value="1"/>
</dbReference>
<dbReference type="SUPFAM" id="SSF57424">
    <property type="entry name" value="LDL receptor-like module"/>
    <property type="match status" value="1"/>
</dbReference>
<feature type="domain" description="Glucosidase II beta subunit N-terminal" evidence="3">
    <location>
        <begin position="17"/>
        <end position="163"/>
    </location>
</feature>
<organism evidence="4 5">
    <name type="scientific">Acyrthosiphon pisum</name>
    <name type="common">Pea aphid</name>
    <dbReference type="NCBI Taxonomy" id="7029"/>
    <lineage>
        <taxon>Eukaryota</taxon>
        <taxon>Metazoa</taxon>
        <taxon>Ecdysozoa</taxon>
        <taxon>Arthropoda</taxon>
        <taxon>Hexapoda</taxon>
        <taxon>Insecta</taxon>
        <taxon>Pterygota</taxon>
        <taxon>Neoptera</taxon>
        <taxon>Paraneoptera</taxon>
        <taxon>Hemiptera</taxon>
        <taxon>Sternorrhyncha</taxon>
        <taxon>Aphidomorpha</taxon>
        <taxon>Aphidoidea</taxon>
        <taxon>Aphididae</taxon>
        <taxon>Macrosiphini</taxon>
        <taxon>Acyrthosiphon</taxon>
    </lineage>
</organism>
<dbReference type="InterPro" id="IPR002172">
    <property type="entry name" value="LDrepeatLR_classA_rpt"/>
</dbReference>
<dbReference type="AlphaFoldDB" id="A0A8R2JN51"/>
<keyword evidence="1" id="KW-1015">Disulfide bond</keyword>
<dbReference type="GO" id="GO:0017177">
    <property type="term" value="C:glucosidase II complex"/>
    <property type="evidence" value="ECO:0007669"/>
    <property type="project" value="TreeGrafter"/>
</dbReference>
<sequence>MEIFYLDIVIIINLLLHSIVLTECSVGNFEIIKGIPIENAKLYAHGKDFSCFDGTLTIPYSYINDDYCDCIDASDEPGTSACPNGTFYCSNKGHFPSVVPSSRVNDGICDCCDGSDEWASNFQKDACQNTCENLSHEARGEANRVHNLYALGFKIREQLIAKGKYLLLQRQPPRVKSYAKHGTYIRPDIPMQYKTEQKLSYKNYPINGFIKINSSSKSNCFEDNLKFGFQYPTKTIQQSSYKKWIISDKLDIKKPRDCSDLIGRGSIDFNTTRDSDFQKKNITPQSKHYEQPCSVFKLNTPTEVQSTTYQTSYMDSKIEKNNVDIFKPKSTYINPTKKMETMTTYNINYKNWIRNSNNSSIKTRNDCQIKKPIDHQTTYNYCYTVPGTYIKEVTFSSNDDLCIKKCCD</sequence>
<evidence type="ECO:0000259" key="3">
    <source>
        <dbReference type="Pfam" id="PF12999"/>
    </source>
</evidence>
<keyword evidence="2" id="KW-0732">Signal</keyword>
<reference evidence="5" key="1">
    <citation type="submission" date="2010-06" db="EMBL/GenBank/DDBJ databases">
        <authorList>
            <person name="Jiang H."/>
            <person name="Abraham K."/>
            <person name="Ali S."/>
            <person name="Alsbrooks S.L."/>
            <person name="Anim B.N."/>
            <person name="Anosike U.S."/>
            <person name="Attaway T."/>
            <person name="Bandaranaike D.P."/>
            <person name="Battles P.K."/>
            <person name="Bell S.N."/>
            <person name="Bell A.V."/>
            <person name="Beltran B."/>
            <person name="Bickham C."/>
            <person name="Bustamante Y."/>
            <person name="Caleb T."/>
            <person name="Canada A."/>
            <person name="Cardenas V."/>
            <person name="Carter K."/>
            <person name="Chacko J."/>
            <person name="Chandrabose M.N."/>
            <person name="Chavez D."/>
            <person name="Chavez A."/>
            <person name="Chen L."/>
            <person name="Chu H.-S."/>
            <person name="Claassen K.J."/>
            <person name="Cockrell R."/>
            <person name="Collins M."/>
            <person name="Cooper J.A."/>
            <person name="Cree A."/>
            <person name="Curry S.M."/>
            <person name="Da Y."/>
            <person name="Dao M.D."/>
            <person name="Das B."/>
            <person name="Davila M.-L."/>
            <person name="Davy-Carroll L."/>
            <person name="Denson S."/>
            <person name="Dinh H."/>
            <person name="Ebong V.E."/>
            <person name="Edwards J.R."/>
            <person name="Egan A."/>
            <person name="El-Daye J."/>
            <person name="Escobedo L."/>
            <person name="Fernandez S."/>
            <person name="Fernando P.R."/>
            <person name="Flagg N."/>
            <person name="Forbes L.D."/>
            <person name="Fowler R.G."/>
            <person name="Fu Q."/>
            <person name="Gabisi R.A."/>
            <person name="Ganer J."/>
            <person name="Garbino Pronczuk A."/>
            <person name="Garcia R.M."/>
            <person name="Garner T."/>
            <person name="Garrett T.E."/>
            <person name="Gonzalez D.A."/>
            <person name="Hamid H."/>
            <person name="Hawkins E.S."/>
            <person name="Hirani K."/>
            <person name="Hogues M.E."/>
            <person name="Hollins B."/>
            <person name="Hsiao C.-H."/>
            <person name="Jabil R."/>
            <person name="James M.L."/>
            <person name="Jhangiani S.N."/>
            <person name="Johnson B."/>
            <person name="Johnson Q."/>
            <person name="Joshi V."/>
            <person name="Kalu J.B."/>
            <person name="Kam C."/>
            <person name="Kashfia A."/>
            <person name="Keebler J."/>
            <person name="Kisamo H."/>
            <person name="Kovar C.L."/>
            <person name="Lago L.A."/>
            <person name="Lai C.-Y."/>
            <person name="Laidlaw J."/>
            <person name="Lara F."/>
            <person name="Le T.-K."/>
            <person name="Lee S.L."/>
            <person name="Legall F.H."/>
            <person name="Lemon S.J."/>
            <person name="Lewis L.R."/>
            <person name="Li B."/>
            <person name="Liu Y."/>
            <person name="Liu Y.-S."/>
            <person name="Lopez J."/>
            <person name="Lozado R.J."/>
            <person name="Lu J."/>
            <person name="Madu R.C."/>
            <person name="Maheshwari M."/>
            <person name="Maheshwari R."/>
            <person name="Malloy K."/>
            <person name="Martinez E."/>
            <person name="Mathew T."/>
            <person name="Mercado I.C."/>
            <person name="Mercado C."/>
            <person name="Meyer B."/>
            <person name="Montgomery K."/>
            <person name="Morgan M.B."/>
            <person name="Munidasa M."/>
            <person name="Nazareth L.V."/>
            <person name="Nelson J."/>
            <person name="Ng B.M."/>
            <person name="Nguyen N.B."/>
            <person name="Nguyen P.Q."/>
            <person name="Nguyen T."/>
            <person name="Obregon M."/>
            <person name="Okwuonu G.O."/>
            <person name="Onwere C.G."/>
            <person name="Orozco G."/>
            <person name="Parra A."/>
            <person name="Patel S."/>
            <person name="Patil S."/>
            <person name="Perez A."/>
            <person name="Perez Y."/>
            <person name="Pham C."/>
            <person name="Primus E.L."/>
            <person name="Pu L.-L."/>
            <person name="Puazo M."/>
            <person name="Qin X."/>
            <person name="Quiroz J.B."/>
            <person name="Reese J."/>
            <person name="Richards S."/>
            <person name="Rives C.M."/>
            <person name="Robberts R."/>
            <person name="Ruiz S.J."/>
            <person name="Ruiz M.J."/>
            <person name="Santibanez J."/>
            <person name="Schneider B.W."/>
            <person name="Sisson I."/>
            <person name="Smith M."/>
            <person name="Sodergren E."/>
            <person name="Song X.-Z."/>
            <person name="Song B.B."/>
            <person name="Summersgill H."/>
            <person name="Thelus R."/>
            <person name="Thornton R.D."/>
            <person name="Trejos Z.Y."/>
            <person name="Usmani K."/>
            <person name="Vattathil S."/>
            <person name="Villasana D."/>
            <person name="Walker D.L."/>
            <person name="Wang S."/>
            <person name="Wang K."/>
            <person name="White C.S."/>
            <person name="Williams A.C."/>
            <person name="Williamson J."/>
            <person name="Wilson K."/>
            <person name="Woghiren I.O."/>
            <person name="Woodworth J.R."/>
            <person name="Worley K.C."/>
            <person name="Wright R.A."/>
            <person name="Wu W."/>
            <person name="Young L."/>
            <person name="Zhang L."/>
            <person name="Zhang J."/>
            <person name="Zhu Y."/>
            <person name="Muzny D.M."/>
            <person name="Weinstock G."/>
            <person name="Gibbs R.A."/>
        </authorList>
    </citation>
    <scope>NUCLEOTIDE SEQUENCE [LARGE SCALE GENOMIC DNA]</scope>
    <source>
        <strain evidence="5">LSR1</strain>
    </source>
</reference>
<evidence type="ECO:0000256" key="1">
    <source>
        <dbReference type="ARBA" id="ARBA00023157"/>
    </source>
</evidence>
<dbReference type="EnsemblMetazoa" id="XM_029486948.1">
    <property type="protein sequence ID" value="XP_029342808.1"/>
    <property type="gene ID" value="LOC100573036"/>
</dbReference>
<dbReference type="RefSeq" id="XP_029342808.1">
    <property type="nucleotide sequence ID" value="XM_029486948.1"/>
</dbReference>
<name>A0A8R2JN51_ACYPI</name>
<feature type="signal peptide" evidence="2">
    <location>
        <begin position="1"/>
        <end position="22"/>
    </location>
</feature>
<evidence type="ECO:0000313" key="5">
    <source>
        <dbReference type="Proteomes" id="UP000007819"/>
    </source>
</evidence>
<evidence type="ECO:0000313" key="4">
    <source>
        <dbReference type="EnsemblMetazoa" id="XP_029342808.1"/>
    </source>
</evidence>
<dbReference type="InterPro" id="IPR028146">
    <property type="entry name" value="PRKCSH_N"/>
</dbReference>
<dbReference type="CDD" id="cd00112">
    <property type="entry name" value="LDLa"/>
    <property type="match status" value="1"/>
</dbReference>
<proteinExistence type="predicted"/>
<dbReference type="Gene3D" id="4.10.400.10">
    <property type="entry name" value="Low-density Lipoprotein Receptor"/>
    <property type="match status" value="1"/>
</dbReference>
<protein>
    <recommendedName>
        <fullName evidence="3">Glucosidase II beta subunit N-terminal domain-containing protein</fullName>
    </recommendedName>
</protein>
<dbReference type="GO" id="GO:0006491">
    <property type="term" value="P:N-glycan processing"/>
    <property type="evidence" value="ECO:0007669"/>
    <property type="project" value="TreeGrafter"/>
</dbReference>
<dbReference type="OrthoDB" id="28322at2759"/>
<evidence type="ECO:0000256" key="2">
    <source>
        <dbReference type="SAM" id="SignalP"/>
    </source>
</evidence>
<reference evidence="4" key="2">
    <citation type="submission" date="2022-06" db="UniProtKB">
        <authorList>
            <consortium name="EnsemblMetazoa"/>
        </authorList>
    </citation>
    <scope>IDENTIFICATION</scope>
</reference>
<keyword evidence="5" id="KW-1185">Reference proteome</keyword>
<dbReference type="PANTHER" id="PTHR12630">
    <property type="entry name" value="N-LINKED OLIGOSACCHARIDE PROCESSING"/>
    <property type="match status" value="1"/>
</dbReference>